<dbReference type="Proteomes" id="UP001223144">
    <property type="component" value="Unassembled WGS sequence"/>
</dbReference>
<gene>
    <name evidence="4" type="ORF">QCN29_18075</name>
</gene>
<organism evidence="4 5">
    <name type="scientific">Streptomyces chengmaiensis</name>
    <dbReference type="NCBI Taxonomy" id="3040919"/>
    <lineage>
        <taxon>Bacteria</taxon>
        <taxon>Bacillati</taxon>
        <taxon>Actinomycetota</taxon>
        <taxon>Actinomycetes</taxon>
        <taxon>Kitasatosporales</taxon>
        <taxon>Streptomycetaceae</taxon>
        <taxon>Streptomyces</taxon>
    </lineage>
</organism>
<feature type="compositionally biased region" description="Polar residues" evidence="1">
    <location>
        <begin position="123"/>
        <end position="135"/>
    </location>
</feature>
<dbReference type="EMBL" id="JARWBG010000020">
    <property type="protein sequence ID" value="MDH2390660.1"/>
    <property type="molecule type" value="Genomic_DNA"/>
</dbReference>
<evidence type="ECO:0000313" key="4">
    <source>
        <dbReference type="EMBL" id="MDH2390660.1"/>
    </source>
</evidence>
<feature type="domain" description="DUF8017" evidence="3">
    <location>
        <begin position="146"/>
        <end position="340"/>
    </location>
</feature>
<keyword evidence="2" id="KW-0812">Transmembrane</keyword>
<evidence type="ECO:0000313" key="5">
    <source>
        <dbReference type="Proteomes" id="UP001223144"/>
    </source>
</evidence>
<evidence type="ECO:0000256" key="1">
    <source>
        <dbReference type="SAM" id="MobiDB-lite"/>
    </source>
</evidence>
<proteinExistence type="predicted"/>
<evidence type="ECO:0000256" key="2">
    <source>
        <dbReference type="SAM" id="Phobius"/>
    </source>
</evidence>
<feature type="transmembrane region" description="Helical" evidence="2">
    <location>
        <begin position="73"/>
        <end position="95"/>
    </location>
</feature>
<dbReference type="Pfam" id="PF26056">
    <property type="entry name" value="DUF8017"/>
    <property type="match status" value="1"/>
</dbReference>
<dbReference type="InterPro" id="IPR058330">
    <property type="entry name" value="DUF8017"/>
</dbReference>
<keyword evidence="2" id="KW-1133">Transmembrane helix</keyword>
<feature type="region of interest" description="Disordered" evidence="1">
    <location>
        <begin position="97"/>
        <end position="152"/>
    </location>
</feature>
<accession>A0ABT6HPL1</accession>
<sequence length="341" mass="35566">MWPGQQPPGGEQNPQQQNPNPYQQPGHHQQNPYQQPGYQQPNPYQQPTVPQYAVPGQPPGAVQPAKDEKKKTVITAIVAAVAVIATAVVTGVVVFKDDGKGTSDKAGGAGAAASSSPSAAASTESDQPGESSESPADNPRGGADAKPTVPGWKVVSNPKHGTQFDVPADWEVAGTGVITGFEDEKKGDGSLAVGMSAPAHLKTKWCEFDSDKDGRKEDWGLATAGSKGGKGAKNAAEAAYNEAGNWSWAAYAQTEPKGTVKVAEAKDYTTASGLKGSVATATAKGVKKENKCETDGKSIAFSFKDAKGDFKTWILYANAGIEDEVPDETIQKILSTVRLAD</sequence>
<feature type="compositionally biased region" description="Low complexity" evidence="1">
    <location>
        <begin position="1"/>
        <end position="52"/>
    </location>
</feature>
<feature type="compositionally biased region" description="Low complexity" evidence="1">
    <location>
        <begin position="111"/>
        <end position="122"/>
    </location>
</feature>
<comment type="caution">
    <text evidence="4">The sequence shown here is derived from an EMBL/GenBank/DDBJ whole genome shotgun (WGS) entry which is preliminary data.</text>
</comment>
<dbReference type="RefSeq" id="WP_279929277.1">
    <property type="nucleotide sequence ID" value="NZ_JARWBG010000020.1"/>
</dbReference>
<evidence type="ECO:0000259" key="3">
    <source>
        <dbReference type="Pfam" id="PF26056"/>
    </source>
</evidence>
<feature type="region of interest" description="Disordered" evidence="1">
    <location>
        <begin position="1"/>
        <end position="67"/>
    </location>
</feature>
<reference evidence="4 5" key="1">
    <citation type="submission" date="2023-04" db="EMBL/GenBank/DDBJ databases">
        <title>Streptomyces chengmaiensis sp. nov. isolated from the stem of mangrove plant in Hainan.</title>
        <authorList>
            <person name="Huang X."/>
            <person name="Zhou S."/>
            <person name="Chu X."/>
            <person name="Xie Y."/>
            <person name="Lin Y."/>
        </authorList>
    </citation>
    <scope>NUCLEOTIDE SEQUENCE [LARGE SCALE GENOMIC DNA]</scope>
    <source>
        <strain evidence="4 5">HNM0663</strain>
    </source>
</reference>
<protein>
    <recommendedName>
        <fullName evidence="3">DUF8017 domain-containing protein</fullName>
    </recommendedName>
</protein>
<name>A0ABT6HPL1_9ACTN</name>
<keyword evidence="5" id="KW-1185">Reference proteome</keyword>
<keyword evidence="2" id="KW-0472">Membrane</keyword>